<dbReference type="STRING" id="1079859.SAMN04515674_113129"/>
<dbReference type="FunFam" id="3.30.565.10:FF:000010">
    <property type="entry name" value="Sensor histidine kinase RcsC"/>
    <property type="match status" value="1"/>
</dbReference>
<dbReference type="SUPFAM" id="SSF55874">
    <property type="entry name" value="ATPase domain of HSP90 chaperone/DNA topoisomerase II/histidine kinase"/>
    <property type="match status" value="1"/>
</dbReference>
<dbReference type="EMBL" id="FOXH01000013">
    <property type="protein sequence ID" value="SFQ26833.1"/>
    <property type="molecule type" value="Genomic_DNA"/>
</dbReference>
<dbReference type="PRINTS" id="PR00344">
    <property type="entry name" value="BCTRLSENSOR"/>
</dbReference>
<dbReference type="EC" id="2.7.13.3" evidence="2"/>
<dbReference type="InterPro" id="IPR036097">
    <property type="entry name" value="HisK_dim/P_sf"/>
</dbReference>
<protein>
    <recommendedName>
        <fullName evidence="2">histidine kinase</fullName>
        <ecNumber evidence="2">2.7.13.3</ecNumber>
    </recommendedName>
</protein>
<keyword evidence="9" id="KW-1185">Reference proteome</keyword>
<evidence type="ECO:0000256" key="1">
    <source>
        <dbReference type="ARBA" id="ARBA00000085"/>
    </source>
</evidence>
<dbReference type="PROSITE" id="PS50109">
    <property type="entry name" value="HIS_KIN"/>
    <property type="match status" value="1"/>
</dbReference>
<dbReference type="SMART" id="SM00387">
    <property type="entry name" value="HATPase_c"/>
    <property type="match status" value="1"/>
</dbReference>
<dbReference type="InterPro" id="IPR003594">
    <property type="entry name" value="HATPase_dom"/>
</dbReference>
<dbReference type="InterPro" id="IPR011006">
    <property type="entry name" value="CheY-like_superfamily"/>
</dbReference>
<organism evidence="8 9">
    <name type="scientific">Pseudarcicella hirudinis</name>
    <dbReference type="NCBI Taxonomy" id="1079859"/>
    <lineage>
        <taxon>Bacteria</taxon>
        <taxon>Pseudomonadati</taxon>
        <taxon>Bacteroidota</taxon>
        <taxon>Cytophagia</taxon>
        <taxon>Cytophagales</taxon>
        <taxon>Flectobacillaceae</taxon>
        <taxon>Pseudarcicella</taxon>
    </lineage>
</organism>
<dbReference type="InterPro" id="IPR001789">
    <property type="entry name" value="Sig_transdc_resp-reg_receiver"/>
</dbReference>
<evidence type="ECO:0000313" key="9">
    <source>
        <dbReference type="Proteomes" id="UP000199306"/>
    </source>
</evidence>
<dbReference type="CDD" id="cd16922">
    <property type="entry name" value="HATPase_EvgS-ArcB-TorS-like"/>
    <property type="match status" value="1"/>
</dbReference>
<dbReference type="PROSITE" id="PS50110">
    <property type="entry name" value="RESPONSE_REGULATORY"/>
    <property type="match status" value="1"/>
</dbReference>
<dbReference type="AlphaFoldDB" id="A0A1I5X4C7"/>
<evidence type="ECO:0000313" key="8">
    <source>
        <dbReference type="EMBL" id="SFQ26833.1"/>
    </source>
</evidence>
<dbReference type="InterPro" id="IPR003661">
    <property type="entry name" value="HisK_dim/P_dom"/>
</dbReference>
<dbReference type="InterPro" id="IPR005467">
    <property type="entry name" value="His_kinase_dom"/>
</dbReference>
<accession>A0A1I5X4C7</accession>
<dbReference type="SUPFAM" id="SSF47384">
    <property type="entry name" value="Homodimeric domain of signal transducing histidine kinase"/>
    <property type="match status" value="1"/>
</dbReference>
<dbReference type="Gene3D" id="3.30.565.10">
    <property type="entry name" value="Histidine kinase-like ATPase, C-terminal domain"/>
    <property type="match status" value="1"/>
</dbReference>
<evidence type="ECO:0000259" key="7">
    <source>
        <dbReference type="PROSITE" id="PS50110"/>
    </source>
</evidence>
<dbReference type="RefSeq" id="WP_092018831.1">
    <property type="nucleotide sequence ID" value="NZ_FOXH01000013.1"/>
</dbReference>
<comment type="catalytic activity">
    <reaction evidence="1">
        <text>ATP + protein L-histidine = ADP + protein N-phospho-L-histidine.</text>
        <dbReference type="EC" id="2.7.13.3"/>
    </reaction>
</comment>
<evidence type="ECO:0000256" key="5">
    <source>
        <dbReference type="PROSITE-ProRule" id="PRU00169"/>
    </source>
</evidence>
<dbReference type="SMART" id="SM00448">
    <property type="entry name" value="REC"/>
    <property type="match status" value="1"/>
</dbReference>
<evidence type="ECO:0000256" key="4">
    <source>
        <dbReference type="ARBA" id="ARBA00023012"/>
    </source>
</evidence>
<keyword evidence="4" id="KW-0902">Two-component regulatory system</keyword>
<name>A0A1I5X4C7_9BACT</name>
<evidence type="ECO:0000256" key="3">
    <source>
        <dbReference type="ARBA" id="ARBA00022553"/>
    </source>
</evidence>
<gene>
    <name evidence="8" type="ORF">SAMN04515674_113129</name>
</gene>
<dbReference type="InterPro" id="IPR004358">
    <property type="entry name" value="Sig_transdc_His_kin-like_C"/>
</dbReference>
<dbReference type="OrthoDB" id="9811889at2"/>
<dbReference type="Pfam" id="PF00512">
    <property type="entry name" value="HisKA"/>
    <property type="match status" value="1"/>
</dbReference>
<dbReference type="Proteomes" id="UP000199306">
    <property type="component" value="Unassembled WGS sequence"/>
</dbReference>
<feature type="domain" description="Histidine kinase" evidence="6">
    <location>
        <begin position="312"/>
        <end position="531"/>
    </location>
</feature>
<keyword evidence="8" id="KW-0808">Transferase</keyword>
<dbReference type="PANTHER" id="PTHR45339">
    <property type="entry name" value="HYBRID SIGNAL TRANSDUCTION HISTIDINE KINASE J"/>
    <property type="match status" value="1"/>
</dbReference>
<feature type="domain" description="Response regulatory" evidence="7">
    <location>
        <begin position="690"/>
        <end position="807"/>
    </location>
</feature>
<evidence type="ECO:0000259" key="6">
    <source>
        <dbReference type="PROSITE" id="PS50109"/>
    </source>
</evidence>
<dbReference type="CDD" id="cd00082">
    <property type="entry name" value="HisKA"/>
    <property type="match status" value="1"/>
</dbReference>
<feature type="modified residue" description="4-aspartylphosphate" evidence="5">
    <location>
        <position position="739"/>
    </location>
</feature>
<sequence length="810" mass="93189">MILDQKLWLDKTTQFYRQTTGKTYFDLREQLEDILQIILKIDVAEKAYFVRCFEDFTAVIVSSSDLNILNRRIPMEYLNDLREINYKVIDDVWGTFSFEKNPKRVILQYFDTHEIKGFLVKCYGNEAVLNQSFKYYSLLCKFRIEEVLQTHQNEHDLNELKIRFESILRASPMPIIFVDDLTKGTFINDKGYDLLEIDRNAPITPEIISSSFARLIKQLKNKAEVEQQAKDYLIFNQDKAWPWRLGSPHNRTYNVITQHTNLKSYKGRLWIFEDISIEETTKEQLQNINQQLFQVAKKERHENTLKSAFLSNMSHEIRTPLNGVIGAISILEETPLTKEQYELVNIIKKSGEGLISLINDILDYSKIEAGELKLQKESFSIIELVDDCVDIFYVKGLERNIEIRVIFDKRTPVFIYGDKNRIKQIILNLLSNAVKFSRANGIITIEVETAVNEKGENILVCKIIDCGDGIPEEMQSVIFERFTQINQNQLGGTGLGLAICKRLTEMMGGQIGLESVFDFGSTFFFSLPLSFEGNPPLYLEELLSKYSQVKSCLWAVESEDGIEPFARYVENSNLKLIASADPEELVNGNFPKPNIILIDTYILQDKLASAIRLFKNHPVTGKVPIVLVSYPNNIYLKELDSSSYDEQLMKPLKLKSLVQILDKIILGTGNVPKPETEQQDSTQTYFGNRNILVVEDNLFNQKIIKHILDSQLDHFDMVESGEEAVSMVSQKLYDLIFMDIQLPGMDGVATTKIIREIYAMVDQPTIIALTADIFMKESSSLEEAGFDDYIPKPYRKKEIITKLEEYLVKK</sequence>
<reference evidence="8 9" key="1">
    <citation type="submission" date="2016-10" db="EMBL/GenBank/DDBJ databases">
        <authorList>
            <person name="de Groot N.N."/>
        </authorList>
    </citation>
    <scope>NUCLEOTIDE SEQUENCE [LARGE SCALE GENOMIC DNA]</scope>
    <source>
        <strain evidence="9">E92,LMG 26720,CCM 7988</strain>
    </source>
</reference>
<dbReference type="Pfam" id="PF02518">
    <property type="entry name" value="HATPase_c"/>
    <property type="match status" value="1"/>
</dbReference>
<proteinExistence type="predicted"/>
<keyword evidence="8" id="KW-0418">Kinase</keyword>
<keyword evidence="3 5" id="KW-0597">Phosphoprotein</keyword>
<dbReference type="GO" id="GO:0000155">
    <property type="term" value="F:phosphorelay sensor kinase activity"/>
    <property type="evidence" value="ECO:0007669"/>
    <property type="project" value="InterPro"/>
</dbReference>
<dbReference type="Gene3D" id="3.40.50.2300">
    <property type="match status" value="1"/>
</dbReference>
<dbReference type="Gene3D" id="1.10.287.130">
    <property type="match status" value="1"/>
</dbReference>
<dbReference type="Pfam" id="PF00072">
    <property type="entry name" value="Response_reg"/>
    <property type="match status" value="1"/>
</dbReference>
<dbReference type="CDD" id="cd17546">
    <property type="entry name" value="REC_hyHK_CKI1_RcsC-like"/>
    <property type="match status" value="1"/>
</dbReference>
<dbReference type="SUPFAM" id="SSF52172">
    <property type="entry name" value="CheY-like"/>
    <property type="match status" value="1"/>
</dbReference>
<evidence type="ECO:0000256" key="2">
    <source>
        <dbReference type="ARBA" id="ARBA00012438"/>
    </source>
</evidence>
<dbReference type="PANTHER" id="PTHR45339:SF1">
    <property type="entry name" value="HYBRID SIGNAL TRANSDUCTION HISTIDINE KINASE J"/>
    <property type="match status" value="1"/>
</dbReference>
<dbReference type="InterPro" id="IPR036890">
    <property type="entry name" value="HATPase_C_sf"/>
</dbReference>
<dbReference type="SMART" id="SM00388">
    <property type="entry name" value="HisKA"/>
    <property type="match status" value="1"/>
</dbReference>